<name>A0A1L7WR58_9HELO</name>
<dbReference type="EMBL" id="FJOG01000006">
    <property type="protein sequence ID" value="CZR55249.1"/>
    <property type="molecule type" value="Genomic_DNA"/>
</dbReference>
<gene>
    <name evidence="1" type="ORF">PAC_05136</name>
</gene>
<dbReference type="Proteomes" id="UP000184330">
    <property type="component" value="Unassembled WGS sequence"/>
</dbReference>
<accession>A0A1L7WR58</accession>
<evidence type="ECO:0000313" key="2">
    <source>
        <dbReference type="Proteomes" id="UP000184330"/>
    </source>
</evidence>
<protein>
    <recommendedName>
        <fullName evidence="3">Fungal N-terminal domain-containing protein</fullName>
    </recommendedName>
</protein>
<evidence type="ECO:0000313" key="1">
    <source>
        <dbReference type="EMBL" id="CZR55249.1"/>
    </source>
</evidence>
<proteinExistence type="predicted"/>
<sequence>MAALRLGIGDVFTCCKAAIDICTTLPHQPNHIETSSIITEMQLMRSHLQTLESQIGDEGVFSSARPDMCVSFPPSLHLLSVHVDELGADDYLNGRAPIIKQSLKPLYHDLTALAQTMNQHQNRKTSVHVLDQARYLMLYKAKLQGFGDKIPGHRESICLMRELIEEENHEERRKSIVRLESICEEQKRRGESFERAQVEMLRIWEEGEAGEDNDVGGQDLNEHVSGQDGQAQAWKDQKPVFDLDIFDRMSDCNHVRDFDSTTLSTLSPGVDNAEPCCEGVLISHM</sequence>
<organism evidence="1 2">
    <name type="scientific">Phialocephala subalpina</name>
    <dbReference type="NCBI Taxonomy" id="576137"/>
    <lineage>
        <taxon>Eukaryota</taxon>
        <taxon>Fungi</taxon>
        <taxon>Dikarya</taxon>
        <taxon>Ascomycota</taxon>
        <taxon>Pezizomycotina</taxon>
        <taxon>Leotiomycetes</taxon>
        <taxon>Helotiales</taxon>
        <taxon>Mollisiaceae</taxon>
        <taxon>Phialocephala</taxon>
        <taxon>Phialocephala fortinii species complex</taxon>
    </lineage>
</organism>
<keyword evidence="2" id="KW-1185">Reference proteome</keyword>
<reference evidence="1 2" key="1">
    <citation type="submission" date="2016-03" db="EMBL/GenBank/DDBJ databases">
        <authorList>
            <person name="Ploux O."/>
        </authorList>
    </citation>
    <scope>NUCLEOTIDE SEQUENCE [LARGE SCALE GENOMIC DNA]</scope>
    <source>
        <strain evidence="1 2">UAMH 11012</strain>
    </source>
</reference>
<dbReference type="OrthoDB" id="3499150at2759"/>
<evidence type="ECO:0008006" key="3">
    <source>
        <dbReference type="Google" id="ProtNLM"/>
    </source>
</evidence>
<dbReference type="AlphaFoldDB" id="A0A1L7WR58"/>